<sequence>MICPIIAVARSYMRTSVCYPELSPRAKIHQALASPLTFTLATYHPIFTFLPEVFEALGIRIVDECLNMPRELRDRSIVPNWSELPPVANSTNLGQLETSQGADAATGVCKIPSLGSAVGNRRRLRELELTAEGLEQAAVNIQDAEYGLEKRREHRRRYDDYGDESDSEDDEDASTSTRDDQILQAIMMSDRERIIQFVKTRGNESHVSIEERIRLDAADVDFDVLQQYLDTKVTRTRIRLIDIQKTFVSVFEASVKADSLPFLTGLHSAIRTYLPTEIRDMIYAYLLPMDKYRDVCDVHFQLPFFNPDFHGNLPPSDYDDDDRSGRVESELQTTTKSFQAGTEDVHQPGGWLLNPSYVGKAMARDLAEIYYSSYGFGLEMRNMHSFLHVDRTETGFKPLEHIRKELSIQVRTTMGNGSKERAWAGTDNETEFLNRIYTNLRDLLLLSHIQEIPIIITIITGSPLWRGATEGDRRFYNVMEAVREPIYDMLHAGVNLEVWHIASPSHKSRIISKGPWNFFNTSKELWHEERQSHGPSWRPSFNFITIEDCQEDTLYQLLVQRWGFTESIDSYSSRI</sequence>
<feature type="compositionally biased region" description="Acidic residues" evidence="1">
    <location>
        <begin position="161"/>
        <end position="173"/>
    </location>
</feature>
<dbReference type="EMBL" id="CAOQHR010000013">
    <property type="protein sequence ID" value="CAI6342592.1"/>
    <property type="molecule type" value="Genomic_DNA"/>
</dbReference>
<proteinExistence type="predicted"/>
<feature type="region of interest" description="Disordered" evidence="1">
    <location>
        <begin position="313"/>
        <end position="334"/>
    </location>
</feature>
<organism evidence="2 3">
    <name type="scientific">Periconia digitata</name>
    <dbReference type="NCBI Taxonomy" id="1303443"/>
    <lineage>
        <taxon>Eukaryota</taxon>
        <taxon>Fungi</taxon>
        <taxon>Dikarya</taxon>
        <taxon>Ascomycota</taxon>
        <taxon>Pezizomycotina</taxon>
        <taxon>Dothideomycetes</taxon>
        <taxon>Pleosporomycetidae</taxon>
        <taxon>Pleosporales</taxon>
        <taxon>Massarineae</taxon>
        <taxon>Periconiaceae</taxon>
        <taxon>Periconia</taxon>
    </lineage>
</organism>
<gene>
    <name evidence="2" type="ORF">PDIGIT_LOCUS15803</name>
</gene>
<protein>
    <submittedName>
        <fullName evidence="2">Uncharacterized protein</fullName>
    </submittedName>
</protein>
<reference evidence="2" key="1">
    <citation type="submission" date="2023-01" db="EMBL/GenBank/DDBJ databases">
        <authorList>
            <person name="Van Ghelder C."/>
            <person name="Rancurel C."/>
        </authorList>
    </citation>
    <scope>NUCLEOTIDE SEQUENCE</scope>
    <source>
        <strain evidence="2">CNCM I-4278</strain>
    </source>
</reference>
<feature type="region of interest" description="Disordered" evidence="1">
    <location>
        <begin position="152"/>
        <end position="180"/>
    </location>
</feature>
<dbReference type="Proteomes" id="UP001152607">
    <property type="component" value="Unassembled WGS sequence"/>
</dbReference>
<comment type="caution">
    <text evidence="2">The sequence shown here is derived from an EMBL/GenBank/DDBJ whole genome shotgun (WGS) entry which is preliminary data.</text>
</comment>
<keyword evidence="3" id="KW-1185">Reference proteome</keyword>
<name>A0A9W4XZH3_9PLEO</name>
<dbReference type="OrthoDB" id="3801226at2759"/>
<dbReference type="AlphaFoldDB" id="A0A9W4XZH3"/>
<accession>A0A9W4XZH3</accession>
<evidence type="ECO:0000313" key="3">
    <source>
        <dbReference type="Proteomes" id="UP001152607"/>
    </source>
</evidence>
<evidence type="ECO:0000256" key="1">
    <source>
        <dbReference type="SAM" id="MobiDB-lite"/>
    </source>
</evidence>
<dbReference type="PROSITE" id="PS50096">
    <property type="entry name" value="IQ"/>
    <property type="match status" value="1"/>
</dbReference>
<evidence type="ECO:0000313" key="2">
    <source>
        <dbReference type="EMBL" id="CAI6342592.1"/>
    </source>
</evidence>